<reference evidence="1 2" key="1">
    <citation type="submission" date="2021-02" db="EMBL/GenBank/DDBJ databases">
        <title>Genome assembly of Pseudopithomyces chartarum.</title>
        <authorList>
            <person name="Jauregui R."/>
            <person name="Singh J."/>
            <person name="Voisey C."/>
        </authorList>
    </citation>
    <scope>NUCLEOTIDE SEQUENCE [LARGE SCALE GENOMIC DNA]</scope>
    <source>
        <strain evidence="1 2">AGR01</strain>
    </source>
</reference>
<gene>
    <name evidence="1" type="ORF">GRF29_77g110152</name>
</gene>
<dbReference type="Gene3D" id="1.10.510.10">
    <property type="entry name" value="Transferase(Phosphotransferase) domain 1"/>
    <property type="match status" value="1"/>
</dbReference>
<protein>
    <recommendedName>
        <fullName evidence="3">Protein kinase domain-containing protein</fullName>
    </recommendedName>
</protein>
<evidence type="ECO:0008006" key="3">
    <source>
        <dbReference type="Google" id="ProtNLM"/>
    </source>
</evidence>
<dbReference type="InterPro" id="IPR011009">
    <property type="entry name" value="Kinase-like_dom_sf"/>
</dbReference>
<proteinExistence type="predicted"/>
<evidence type="ECO:0000313" key="1">
    <source>
        <dbReference type="EMBL" id="KAK3208252.1"/>
    </source>
</evidence>
<accession>A0AAN6RIA7</accession>
<dbReference type="AlphaFoldDB" id="A0AAN6RIA7"/>
<evidence type="ECO:0000313" key="2">
    <source>
        <dbReference type="Proteomes" id="UP001280581"/>
    </source>
</evidence>
<dbReference type="SUPFAM" id="SSF56112">
    <property type="entry name" value="Protein kinase-like (PK-like)"/>
    <property type="match status" value="1"/>
</dbReference>
<dbReference type="Proteomes" id="UP001280581">
    <property type="component" value="Unassembled WGS sequence"/>
</dbReference>
<comment type="caution">
    <text evidence="1">The sequence shown here is derived from an EMBL/GenBank/DDBJ whole genome shotgun (WGS) entry which is preliminary data.</text>
</comment>
<organism evidence="1 2">
    <name type="scientific">Pseudopithomyces chartarum</name>
    <dbReference type="NCBI Taxonomy" id="1892770"/>
    <lineage>
        <taxon>Eukaryota</taxon>
        <taxon>Fungi</taxon>
        <taxon>Dikarya</taxon>
        <taxon>Ascomycota</taxon>
        <taxon>Pezizomycotina</taxon>
        <taxon>Dothideomycetes</taxon>
        <taxon>Pleosporomycetidae</taxon>
        <taxon>Pleosporales</taxon>
        <taxon>Massarineae</taxon>
        <taxon>Didymosphaeriaceae</taxon>
        <taxon>Pseudopithomyces</taxon>
    </lineage>
</organism>
<dbReference type="EMBL" id="WVTA01000007">
    <property type="protein sequence ID" value="KAK3208252.1"/>
    <property type="molecule type" value="Genomic_DNA"/>
</dbReference>
<name>A0AAN6RIA7_9PLEO</name>
<sequence length="393" mass="45389">MIDFHQEGQDIKIERVQVIDIENGAYLPQGKCIKGMLPGNENWRSPEGHLRGELNKPADLYSFGIVCIYVILGRVIFGPDVDLQKHVAAGALSEMVRLQRQVSYFPDLESFNGLIAHVGDNRLSCQLLGMLWDDREADYHSYEPLHRWIDIPDESFYNALREVMESISTLALVSSIFQVIDFSTNVLSNSTQIYRNGSTLQSQDLTLVVDDLSSLNDKMKGFVRLDLSHSGKFTKENQTLIRLVHELENIVNEFTQTLDDLRTKTRHTMFQTIIQALQTTWKAGEIEEKAERLRAIRDELTLHILVDIYEKVDIHQLRTEALLQSVEKTTREIMYLMIEHRDVTTKQTLEVVERFLRTSEEKFEKMEEHRTRSSTSPILTTQLTTEKSIIDFI</sequence>
<keyword evidence="2" id="KW-1185">Reference proteome</keyword>